<evidence type="ECO:0000256" key="1">
    <source>
        <dbReference type="ARBA" id="ARBA00023125"/>
    </source>
</evidence>
<evidence type="ECO:0000313" key="5">
    <source>
        <dbReference type="EMBL" id="XBC48132.1"/>
    </source>
</evidence>
<feature type="compositionally biased region" description="Polar residues" evidence="4">
    <location>
        <begin position="109"/>
        <end position="118"/>
    </location>
</feature>
<dbReference type="EMBL" id="CP142434">
    <property type="protein sequence ID" value="XBC48132.1"/>
    <property type="molecule type" value="Genomic_DNA"/>
</dbReference>
<dbReference type="PROSITE" id="PS50935">
    <property type="entry name" value="SSB"/>
    <property type="match status" value="1"/>
</dbReference>
<dbReference type="GO" id="GO:0009295">
    <property type="term" value="C:nucleoid"/>
    <property type="evidence" value="ECO:0007669"/>
    <property type="project" value="TreeGrafter"/>
</dbReference>
<dbReference type="SUPFAM" id="SSF50249">
    <property type="entry name" value="Nucleic acid-binding proteins"/>
    <property type="match status" value="1"/>
</dbReference>
<comment type="subunit">
    <text evidence="2">Homotetramer.</text>
</comment>
<dbReference type="CDD" id="cd04496">
    <property type="entry name" value="SSB_OBF"/>
    <property type="match status" value="1"/>
</dbReference>
<proteinExistence type="inferred from homology"/>
<dbReference type="Gene3D" id="2.40.50.140">
    <property type="entry name" value="Nucleic acid-binding proteins"/>
    <property type="match status" value="1"/>
</dbReference>
<dbReference type="InterPro" id="IPR012340">
    <property type="entry name" value="NA-bd_OB-fold"/>
</dbReference>
<dbReference type="NCBIfam" id="TIGR00621">
    <property type="entry name" value="ssb"/>
    <property type="match status" value="1"/>
</dbReference>
<dbReference type="HAMAP" id="MF_00984">
    <property type="entry name" value="SSB"/>
    <property type="match status" value="1"/>
</dbReference>
<reference evidence="5" key="1">
    <citation type="submission" date="2023-12" db="EMBL/GenBank/DDBJ databases">
        <title>Dolosigranulum savutii sp. nov. isolated from human upper respiratory samples collected in Botswana.</title>
        <authorList>
            <person name="Kelly M.S."/>
        </authorList>
    </citation>
    <scope>NUCLEOTIDE SEQUENCE</scope>
    <source>
        <strain evidence="5">MSK312</strain>
    </source>
</reference>
<evidence type="ECO:0000256" key="3">
    <source>
        <dbReference type="PIRNR" id="PIRNR002070"/>
    </source>
</evidence>
<sequence>MNNVSIVGRLTRDPELKYTNSNTAVVSFTVAVNRPYKDKQTGEYEADFIRCQAWRKTAELISQYGYKGMRVGVEGRIQTRSYEGQNGQVFVTEVIADQFHFLESKSERSNNQQPNTSGQQNNNFNDSFQDDIHIDDGDLPF</sequence>
<evidence type="ECO:0000256" key="4">
    <source>
        <dbReference type="SAM" id="MobiDB-lite"/>
    </source>
</evidence>
<accession>A0AB74TN57</accession>
<dbReference type="InterPro" id="IPR011344">
    <property type="entry name" value="ssDNA-bd"/>
</dbReference>
<dbReference type="RefSeq" id="WP_347298147.1">
    <property type="nucleotide sequence ID" value="NZ_CP142434.1"/>
</dbReference>
<keyword evidence="1 2" id="KW-0238">DNA-binding</keyword>
<dbReference type="InterPro" id="IPR000424">
    <property type="entry name" value="Primosome_PriB/ssb"/>
</dbReference>
<comment type="caution">
    <text evidence="2">Lacks conserved residue(s) required for the propagation of feature annotation.</text>
</comment>
<dbReference type="PANTHER" id="PTHR10302:SF27">
    <property type="entry name" value="SINGLE-STRANDED DNA-BINDING PROTEIN"/>
    <property type="match status" value="1"/>
</dbReference>
<protein>
    <recommendedName>
        <fullName evidence="2 3">Single-stranded DNA-binding protein</fullName>
        <shortName evidence="2">SSB</shortName>
    </recommendedName>
</protein>
<dbReference type="AlphaFoldDB" id="A0AB74TN57"/>
<dbReference type="PANTHER" id="PTHR10302">
    <property type="entry name" value="SINGLE-STRANDED DNA-BINDING PROTEIN"/>
    <property type="match status" value="1"/>
</dbReference>
<evidence type="ECO:0000256" key="2">
    <source>
        <dbReference type="HAMAP-Rule" id="MF_00984"/>
    </source>
</evidence>
<name>A0AB74TN57_9LACT</name>
<organism evidence="5">
    <name type="scientific">Dolosigranulum savutiense</name>
    <dbReference type="NCBI Taxonomy" id="3110288"/>
    <lineage>
        <taxon>Bacteria</taxon>
        <taxon>Bacillati</taxon>
        <taxon>Bacillota</taxon>
        <taxon>Bacilli</taxon>
        <taxon>Lactobacillales</taxon>
        <taxon>Carnobacteriaceae</taxon>
        <taxon>Dolosigranulum</taxon>
    </lineage>
</organism>
<gene>
    <name evidence="5" type="primary">ssb</name>
    <name evidence="5" type="ORF">VUQ09_01720</name>
</gene>
<dbReference type="PIRSF" id="PIRSF002070">
    <property type="entry name" value="SSB"/>
    <property type="match status" value="1"/>
</dbReference>
<feature type="region of interest" description="Disordered" evidence="4">
    <location>
        <begin position="103"/>
        <end position="141"/>
    </location>
</feature>
<dbReference type="GO" id="GO:0003697">
    <property type="term" value="F:single-stranded DNA binding"/>
    <property type="evidence" value="ECO:0007669"/>
    <property type="project" value="UniProtKB-UniRule"/>
</dbReference>
<dbReference type="GO" id="GO:0006260">
    <property type="term" value="P:DNA replication"/>
    <property type="evidence" value="ECO:0007669"/>
    <property type="project" value="InterPro"/>
</dbReference>
<feature type="compositionally biased region" description="Basic and acidic residues" evidence="4">
    <location>
        <begin position="130"/>
        <end position="141"/>
    </location>
</feature>
<dbReference type="Pfam" id="PF00436">
    <property type="entry name" value="SSB"/>
    <property type="match status" value="1"/>
</dbReference>